<reference evidence="1" key="1">
    <citation type="submission" date="2018-05" db="EMBL/GenBank/DDBJ databases">
        <authorList>
            <person name="Lanie J.A."/>
            <person name="Ng W.-L."/>
            <person name="Kazmierczak K.M."/>
            <person name="Andrzejewski T.M."/>
            <person name="Davidsen T.M."/>
            <person name="Wayne K.J."/>
            <person name="Tettelin H."/>
            <person name="Glass J.I."/>
            <person name="Rusch D."/>
            <person name="Podicherti R."/>
            <person name="Tsui H.-C.T."/>
            <person name="Winkler M.E."/>
        </authorList>
    </citation>
    <scope>NUCLEOTIDE SEQUENCE</scope>
</reference>
<accession>A0A382TKQ4</accession>
<organism evidence="1">
    <name type="scientific">marine metagenome</name>
    <dbReference type="NCBI Taxonomy" id="408172"/>
    <lineage>
        <taxon>unclassified sequences</taxon>
        <taxon>metagenomes</taxon>
        <taxon>ecological metagenomes</taxon>
    </lineage>
</organism>
<name>A0A382TKQ4_9ZZZZ</name>
<dbReference type="EMBL" id="UINC01137368">
    <property type="protein sequence ID" value="SVD22660.1"/>
    <property type="molecule type" value="Genomic_DNA"/>
</dbReference>
<sequence length="187" mass="20981">MKKLTSLLIFVGLAINVSGQDQPKNLKEAFKADWLIGTWETKNDEGQVSGQTFSWKIQDVLMVRESTGNDGKVRSFAIISLDTDEGKVLMHYHSSRGASIGELQVEGNKVIRTVNWKRKKLSKEQIESRVESIVEGRLASGAVQEEGVAELKQNVRNFLNNRKTSGTDKFTYEKQGADKMVTTFARK</sequence>
<gene>
    <name evidence="1" type="ORF">METZ01_LOCUS375514</name>
</gene>
<feature type="non-terminal residue" evidence="1">
    <location>
        <position position="187"/>
    </location>
</feature>
<dbReference type="AlphaFoldDB" id="A0A382TKQ4"/>
<protein>
    <submittedName>
        <fullName evidence="1">Uncharacterized protein</fullName>
    </submittedName>
</protein>
<evidence type="ECO:0000313" key="1">
    <source>
        <dbReference type="EMBL" id="SVD22660.1"/>
    </source>
</evidence>
<proteinExistence type="predicted"/>